<protein>
    <submittedName>
        <fullName evidence="2">Uncharacterized protein</fullName>
    </submittedName>
</protein>
<sequence length="215" mass="24439">MYSVFWAERVTIRKRFSVSPYFAVTGAHPLLPLDIVEATYLSPPPTAFLSTTELITRRAIKLQKCRDQLQKICEQVYSARVTAAKRFEQEHPTVIKDFDFKKGDLVLIRNTAIEKALNKKMQAQYIGPLVVIARNKGGAYLIAELDGSVMDRPIAAFRVLPYFVRKCIDVPSTVLDISLERICEMQNSASQGDEDIEEENQAKEDNELENKQDLL</sequence>
<name>A0A2A9NLX9_9AGAR</name>
<gene>
    <name evidence="2" type="ORF">AMATHDRAFT_147977</name>
</gene>
<dbReference type="STRING" id="703135.A0A2A9NLX9"/>
<feature type="compositionally biased region" description="Basic and acidic residues" evidence="1">
    <location>
        <begin position="200"/>
        <end position="215"/>
    </location>
</feature>
<dbReference type="Proteomes" id="UP000242287">
    <property type="component" value="Unassembled WGS sequence"/>
</dbReference>
<evidence type="ECO:0000313" key="2">
    <source>
        <dbReference type="EMBL" id="PFH49267.1"/>
    </source>
</evidence>
<evidence type="ECO:0000256" key="1">
    <source>
        <dbReference type="SAM" id="MobiDB-lite"/>
    </source>
</evidence>
<dbReference type="OrthoDB" id="446925at2759"/>
<organism evidence="2 3">
    <name type="scientific">Amanita thiersii Skay4041</name>
    <dbReference type="NCBI Taxonomy" id="703135"/>
    <lineage>
        <taxon>Eukaryota</taxon>
        <taxon>Fungi</taxon>
        <taxon>Dikarya</taxon>
        <taxon>Basidiomycota</taxon>
        <taxon>Agaricomycotina</taxon>
        <taxon>Agaricomycetes</taxon>
        <taxon>Agaricomycetidae</taxon>
        <taxon>Agaricales</taxon>
        <taxon>Pluteineae</taxon>
        <taxon>Amanitaceae</taxon>
        <taxon>Amanita</taxon>
    </lineage>
</organism>
<proteinExistence type="predicted"/>
<keyword evidence="3" id="KW-1185">Reference proteome</keyword>
<dbReference type="EMBL" id="KZ302034">
    <property type="protein sequence ID" value="PFH49267.1"/>
    <property type="molecule type" value="Genomic_DNA"/>
</dbReference>
<dbReference type="AlphaFoldDB" id="A0A2A9NLX9"/>
<reference evidence="2 3" key="1">
    <citation type="submission" date="2014-02" db="EMBL/GenBank/DDBJ databases">
        <title>Transposable element dynamics among asymbiotic and ectomycorrhizal Amanita fungi.</title>
        <authorList>
            <consortium name="DOE Joint Genome Institute"/>
            <person name="Hess J."/>
            <person name="Skrede I."/>
            <person name="Wolfe B."/>
            <person name="LaButti K."/>
            <person name="Ohm R.A."/>
            <person name="Grigoriev I.V."/>
            <person name="Pringle A."/>
        </authorList>
    </citation>
    <scope>NUCLEOTIDE SEQUENCE [LARGE SCALE GENOMIC DNA]</scope>
    <source>
        <strain evidence="2 3">SKay4041</strain>
    </source>
</reference>
<evidence type="ECO:0000313" key="3">
    <source>
        <dbReference type="Proteomes" id="UP000242287"/>
    </source>
</evidence>
<feature type="region of interest" description="Disordered" evidence="1">
    <location>
        <begin position="188"/>
        <end position="215"/>
    </location>
</feature>
<accession>A0A2A9NLX9</accession>